<comment type="caution">
    <text evidence="1">The sequence shown here is derived from an EMBL/GenBank/DDBJ whole genome shotgun (WGS) entry which is preliminary data.</text>
</comment>
<proteinExistence type="predicted"/>
<reference evidence="1 2" key="1">
    <citation type="submission" date="2012-06" db="EMBL/GenBank/DDBJ databases">
        <title>Draft Genome Sequence of Lactobacillus hominis Strain CRBIP 24.179T, isolated from human intestine.</title>
        <authorList>
            <person name="Cousin S."/>
            <person name="Ma L."/>
            <person name="Bizet C."/>
            <person name="Loux V."/>
            <person name="Bouchier C."/>
            <person name="Clermont D."/>
            <person name="Creno S."/>
        </authorList>
    </citation>
    <scope>NUCLEOTIDE SEQUENCE [LARGE SCALE GENOMIC DNA]</scope>
    <source>
        <strain evidence="2">CRBIP 24.179T</strain>
    </source>
</reference>
<evidence type="ECO:0000313" key="1">
    <source>
        <dbReference type="EMBL" id="CCI82614.1"/>
    </source>
</evidence>
<dbReference type="PATRIC" id="fig|1423758.3.peg.1492"/>
<name>I7LAW0_9LACO</name>
<accession>I7LAW0</accession>
<dbReference type="Proteomes" id="UP000009320">
    <property type="component" value="Unassembled WGS sequence"/>
</dbReference>
<evidence type="ECO:0000313" key="2">
    <source>
        <dbReference type="Proteomes" id="UP000009320"/>
    </source>
</evidence>
<dbReference type="RefSeq" id="WP_008471751.1">
    <property type="nucleotide sequence ID" value="NZ_AYZP01000030.1"/>
</dbReference>
<dbReference type="GeneID" id="82847845"/>
<keyword evidence="2" id="KW-1185">Reference proteome</keyword>
<organism evidence="1 2">
    <name type="scientific">Lactobacillus hominis DSM 23910 = CRBIP 24.179</name>
    <dbReference type="NCBI Taxonomy" id="1423758"/>
    <lineage>
        <taxon>Bacteria</taxon>
        <taxon>Bacillati</taxon>
        <taxon>Bacillota</taxon>
        <taxon>Bacilli</taxon>
        <taxon>Lactobacillales</taxon>
        <taxon>Lactobacillaceae</taxon>
        <taxon>Lactobacillus</taxon>
    </lineage>
</organism>
<dbReference type="AlphaFoldDB" id="I7LAW0"/>
<sequence length="91" mass="10764">MIEEILIGKYRYVPDPNCWRIGEQHYFVDVYQLMSDGTQTHLSEPFDEDISGFSINRVVWRDNTKYYVLGSEPNAYYVKAKDVKSTTYIVR</sequence>
<protein>
    <submittedName>
        <fullName evidence="1">Uncharacterized protein</fullName>
    </submittedName>
</protein>
<gene>
    <name evidence="1" type="ORF">BN55_07785</name>
</gene>
<dbReference type="EMBL" id="CAKE01000033">
    <property type="protein sequence ID" value="CCI82614.1"/>
    <property type="molecule type" value="Genomic_DNA"/>
</dbReference>
<dbReference type="OrthoDB" id="9803667at2"/>